<keyword evidence="2" id="KW-1185">Reference proteome</keyword>
<sequence length="187" mass="21357">MRIYTKTGDQGETGIFGGDRVPKDDLRIETNGILDEANSQIGYLRAMLGEAHDWQKNLHRIQRDLMCMMSHIATPANCTKKNMKPHPEDGADFCEKWIEALLKELQEEKDFFLLPGGDTISATCHLARTKIRTAERRLVTLSKAEPKPVYIHGYLNRLSDLFFVLARVQMKKAGVKPEKFALLRKKD</sequence>
<reference evidence="1" key="1">
    <citation type="submission" date="2021-08" db="EMBL/GenBank/DDBJ databases">
        <title>Novel anaerobic bacterium isolated from sea squirt in East Sea, Republic of Korea.</title>
        <authorList>
            <person name="Nguyen T.H."/>
            <person name="Li Z."/>
            <person name="Lee Y.-J."/>
            <person name="Ko J."/>
            <person name="Kim S.-G."/>
        </authorList>
    </citation>
    <scope>NUCLEOTIDE SEQUENCE</scope>
    <source>
        <strain evidence="1">KCTC 25031</strain>
    </source>
</reference>
<dbReference type="EMBL" id="CP081303">
    <property type="protein sequence ID" value="QZE15873.1"/>
    <property type="molecule type" value="Genomic_DNA"/>
</dbReference>
<accession>A0AC61NJE8</accession>
<name>A0AC61NJE8_9BACT</name>
<gene>
    <name evidence="1" type="ORF">K4L44_08590</name>
</gene>
<organism evidence="1 2">
    <name type="scientific">Halosquirtibacter laminarini</name>
    <dbReference type="NCBI Taxonomy" id="3374600"/>
    <lineage>
        <taxon>Bacteria</taxon>
        <taxon>Pseudomonadati</taxon>
        <taxon>Bacteroidota</taxon>
        <taxon>Bacteroidia</taxon>
        <taxon>Marinilabiliales</taxon>
        <taxon>Prolixibacteraceae</taxon>
        <taxon>Halosquirtibacter</taxon>
    </lineage>
</organism>
<proteinExistence type="predicted"/>
<dbReference type="EC" id="2.5.1.17" evidence="1"/>
<evidence type="ECO:0000313" key="2">
    <source>
        <dbReference type="Proteomes" id="UP000826212"/>
    </source>
</evidence>
<protein>
    <submittedName>
        <fullName evidence="1">Cob(I)yrinic acid a,c-diamide adenosyltransferase</fullName>
        <ecNumber evidence="1">2.5.1.17</ecNumber>
    </submittedName>
</protein>
<evidence type="ECO:0000313" key="1">
    <source>
        <dbReference type="EMBL" id="QZE15873.1"/>
    </source>
</evidence>
<dbReference type="Proteomes" id="UP000826212">
    <property type="component" value="Chromosome"/>
</dbReference>
<keyword evidence="1" id="KW-0808">Transferase</keyword>